<feature type="active site" description="Charge relay system" evidence="7">
    <location>
        <position position="152"/>
    </location>
</feature>
<proteinExistence type="inferred from homology"/>
<keyword evidence="9" id="KW-0732">Signal</keyword>
<dbReference type="Pfam" id="PF05922">
    <property type="entry name" value="Inhibitor_I9"/>
    <property type="match status" value="1"/>
</dbReference>
<dbReference type="STRING" id="1032480.MLP_31360"/>
<evidence type="ECO:0000259" key="10">
    <source>
        <dbReference type="PROSITE" id="PS50853"/>
    </source>
</evidence>
<dbReference type="PRINTS" id="PR00723">
    <property type="entry name" value="SUBTILISIN"/>
</dbReference>
<dbReference type="HOGENOM" id="CLU_011263_1_7_11"/>
<dbReference type="InterPro" id="IPR037045">
    <property type="entry name" value="S8pro/Inhibitor_I9_sf"/>
</dbReference>
<dbReference type="PROSITE" id="PS00136">
    <property type="entry name" value="SUBTILASE_ASP"/>
    <property type="match status" value="1"/>
</dbReference>
<dbReference type="InterPro" id="IPR023828">
    <property type="entry name" value="Peptidase_S8_Ser-AS"/>
</dbReference>
<feature type="active site" description="Charge relay system" evidence="7">
    <location>
        <position position="185"/>
    </location>
</feature>
<feature type="active site" description="Charge relay system" evidence="7">
    <location>
        <position position="350"/>
    </location>
</feature>
<dbReference type="GO" id="GO:0016798">
    <property type="term" value="F:hydrolase activity, acting on glycosyl bonds"/>
    <property type="evidence" value="ECO:0007669"/>
    <property type="project" value="UniProtKB-KW"/>
</dbReference>
<dbReference type="InterPro" id="IPR022398">
    <property type="entry name" value="Peptidase_S8_His-AS"/>
</dbReference>
<evidence type="ECO:0000256" key="8">
    <source>
        <dbReference type="RuleBase" id="RU003355"/>
    </source>
</evidence>
<dbReference type="CDD" id="cd00063">
    <property type="entry name" value="FN3"/>
    <property type="match status" value="2"/>
</dbReference>
<dbReference type="EMBL" id="AP012204">
    <property type="protein sequence ID" value="BAK36150.1"/>
    <property type="molecule type" value="Genomic_DNA"/>
</dbReference>
<evidence type="ECO:0000256" key="2">
    <source>
        <dbReference type="ARBA" id="ARBA00022670"/>
    </source>
</evidence>
<evidence type="ECO:0000256" key="9">
    <source>
        <dbReference type="SAM" id="SignalP"/>
    </source>
</evidence>
<evidence type="ECO:0000256" key="5">
    <source>
        <dbReference type="ARBA" id="ARBA00023295"/>
    </source>
</evidence>
<keyword evidence="3 7" id="KW-0378">Hydrolase</keyword>
<name>F5XL84_MICPN</name>
<dbReference type="AlphaFoldDB" id="F5XL84"/>
<evidence type="ECO:0000313" key="11">
    <source>
        <dbReference type="EMBL" id="BAK36150.1"/>
    </source>
</evidence>
<keyword evidence="6" id="KW-0624">Polysaccharide degradation</keyword>
<dbReference type="InterPro" id="IPR050131">
    <property type="entry name" value="Peptidase_S8_subtilisin-like"/>
</dbReference>
<protein>
    <submittedName>
        <fullName evidence="11">Putative S8 family peptidase</fullName>
    </submittedName>
</protein>
<dbReference type="InterPro" id="IPR013783">
    <property type="entry name" value="Ig-like_fold"/>
</dbReference>
<accession>F5XL84</accession>
<dbReference type="GO" id="GO:0005615">
    <property type="term" value="C:extracellular space"/>
    <property type="evidence" value="ECO:0007669"/>
    <property type="project" value="TreeGrafter"/>
</dbReference>
<dbReference type="InterPro" id="IPR034193">
    <property type="entry name" value="PCSK9_ProteinaseK-like"/>
</dbReference>
<feature type="signal peptide" evidence="9">
    <location>
        <begin position="1"/>
        <end position="27"/>
    </location>
</feature>
<dbReference type="Gene3D" id="3.30.70.80">
    <property type="entry name" value="Peptidase S8 propeptide/proteinase inhibitor I9"/>
    <property type="match status" value="1"/>
</dbReference>
<dbReference type="Gene3D" id="2.60.40.10">
    <property type="entry name" value="Immunoglobulins"/>
    <property type="match status" value="2"/>
</dbReference>
<evidence type="ECO:0000256" key="6">
    <source>
        <dbReference type="ARBA" id="ARBA00023326"/>
    </source>
</evidence>
<feature type="domain" description="Fibronectin type-III" evidence="10">
    <location>
        <begin position="511"/>
        <end position="605"/>
    </location>
</feature>
<dbReference type="Pfam" id="PF00041">
    <property type="entry name" value="fn3"/>
    <property type="match status" value="2"/>
</dbReference>
<dbReference type="OrthoDB" id="5165638at2"/>
<dbReference type="InterPro" id="IPR010259">
    <property type="entry name" value="S8pro/Inhibitor_I9"/>
</dbReference>
<keyword evidence="2 7" id="KW-0645">Protease</keyword>
<reference evidence="11 12" key="1">
    <citation type="submission" date="2011-05" db="EMBL/GenBank/DDBJ databases">
        <title>Whole genome sequence of Microlunatus phosphovorus NM-1.</title>
        <authorList>
            <person name="Hosoyama A."/>
            <person name="Sasaki K."/>
            <person name="Harada T."/>
            <person name="Igarashi R."/>
            <person name="Kawakoshi A."/>
            <person name="Sasagawa M."/>
            <person name="Fukada J."/>
            <person name="Nakamura S."/>
            <person name="Katano Y."/>
            <person name="Hanada S."/>
            <person name="Kamagata Y."/>
            <person name="Nakamura N."/>
            <person name="Yamazaki S."/>
            <person name="Fujita N."/>
        </authorList>
    </citation>
    <scope>NUCLEOTIDE SEQUENCE [LARGE SCALE GENOMIC DNA]</scope>
    <source>
        <strain evidence="12">ATCC 700054 / DSM 10555 / JCM 9379 / NBRC 101784 / NCIMB 13414 / VKM Ac-1990 / NM-1</strain>
    </source>
</reference>
<keyword evidence="5" id="KW-0326">Glycosidase</keyword>
<dbReference type="InterPro" id="IPR023827">
    <property type="entry name" value="Peptidase_S8_Asp-AS"/>
</dbReference>
<gene>
    <name evidence="11" type="ordered locus">MLP_31360</name>
</gene>
<dbReference type="FunFam" id="3.40.50.200:FF:000014">
    <property type="entry name" value="Proteinase K"/>
    <property type="match status" value="1"/>
</dbReference>
<dbReference type="InterPro" id="IPR003961">
    <property type="entry name" value="FN3_dom"/>
</dbReference>
<evidence type="ECO:0000256" key="1">
    <source>
        <dbReference type="ARBA" id="ARBA00011073"/>
    </source>
</evidence>
<dbReference type="eggNOG" id="COG1404">
    <property type="taxonomic scope" value="Bacteria"/>
</dbReference>
<dbReference type="Proteomes" id="UP000007947">
    <property type="component" value="Chromosome"/>
</dbReference>
<dbReference type="GO" id="GO:0000272">
    <property type="term" value="P:polysaccharide catabolic process"/>
    <property type="evidence" value="ECO:0007669"/>
    <property type="project" value="UniProtKB-KW"/>
</dbReference>
<dbReference type="Pfam" id="PF00082">
    <property type="entry name" value="Peptidase_S8"/>
    <property type="match status" value="1"/>
</dbReference>
<dbReference type="SUPFAM" id="SSF54897">
    <property type="entry name" value="Protease propeptides/inhibitors"/>
    <property type="match status" value="1"/>
</dbReference>
<keyword evidence="4 7" id="KW-0720">Serine protease</keyword>
<evidence type="ECO:0000256" key="4">
    <source>
        <dbReference type="ARBA" id="ARBA00022825"/>
    </source>
</evidence>
<dbReference type="InterPro" id="IPR000209">
    <property type="entry name" value="Peptidase_S8/S53_dom"/>
</dbReference>
<dbReference type="MEROPS" id="S08.124"/>
<keyword evidence="12" id="KW-1185">Reference proteome</keyword>
<organism evidence="11 12">
    <name type="scientific">Microlunatus phosphovorus (strain ATCC 700054 / DSM 10555 / JCM 9379 / NBRC 101784 / NCIMB 13414 / VKM Ac-1990 / NM-1)</name>
    <dbReference type="NCBI Taxonomy" id="1032480"/>
    <lineage>
        <taxon>Bacteria</taxon>
        <taxon>Bacillati</taxon>
        <taxon>Actinomycetota</taxon>
        <taxon>Actinomycetes</taxon>
        <taxon>Propionibacteriales</taxon>
        <taxon>Propionibacteriaceae</taxon>
        <taxon>Microlunatus</taxon>
    </lineage>
</organism>
<keyword evidence="6" id="KW-0119">Carbohydrate metabolism</keyword>
<feature type="domain" description="Fibronectin type-III" evidence="10">
    <location>
        <begin position="412"/>
        <end position="510"/>
    </location>
</feature>
<dbReference type="PANTHER" id="PTHR43806">
    <property type="entry name" value="PEPTIDASE S8"/>
    <property type="match status" value="1"/>
</dbReference>
<dbReference type="InterPro" id="IPR015500">
    <property type="entry name" value="Peptidase_S8_subtilisin-rel"/>
</dbReference>
<dbReference type="InterPro" id="IPR036852">
    <property type="entry name" value="Peptidase_S8/S53_dom_sf"/>
</dbReference>
<dbReference type="PROSITE" id="PS51892">
    <property type="entry name" value="SUBTILASE"/>
    <property type="match status" value="1"/>
</dbReference>
<evidence type="ECO:0000256" key="7">
    <source>
        <dbReference type="PROSITE-ProRule" id="PRU01240"/>
    </source>
</evidence>
<dbReference type="SUPFAM" id="SSF49265">
    <property type="entry name" value="Fibronectin type III"/>
    <property type="match status" value="1"/>
</dbReference>
<evidence type="ECO:0000256" key="3">
    <source>
        <dbReference type="ARBA" id="ARBA00022801"/>
    </source>
</evidence>
<dbReference type="PROSITE" id="PS00137">
    <property type="entry name" value="SUBTILASE_HIS"/>
    <property type="match status" value="1"/>
</dbReference>
<sequence length="605" mass="62468">MITSLPAWARRLLAALLGLAMIVGALAATADPAAAQPSSPGRYLVLSSSDSVEQPVAKAEQLGGDVLHTFEHVTDGFSAELTPSQATKLEADPSVDEVIPVKRYQMAAQGNAAATQSAAPWGLDRIDQRKLPLNTEYSYTSTGSGSTVFVLDSGVRLTHTQFQGRAVSGWDFVDNDANASDCFGHGTHVAGTLAGSTYGVAKGARLVSVRVLDCGGGGWPDDLIAGLDWAVAHKPSTGPALVNMSLGFKIADTQDQDAADLVDAAVNRAVDKGLSVVVAAGNYGEEGLSSCDFSPARAERAITVAASKSSDVRAEFSNLGSCVDLYAPGASIRSASNDSNTATETLSGTSMAAPHVSGAIARMLQDNPLAAPDWLTDEIIGRSTPDVIGGAEAAGTPNRLLYLTPPSLLASAPTKLTVSKSLAVKSITTRWAPPSSNGGSAITGYRVIRTGSADRLGRRVAVTELPATARSHTITSMSAGGSYVVRVLALTEDGPGAGAAATVRMYAKPGKPGIKKASSGTKKSKGISVTARWKRPTSGGPVASYQVKADRVGSSKDKTVQVKTGVYQVKITGLAKNKKYQITVRAVNAEGTGAWSKKSNTVKAK</sequence>
<dbReference type="Gene3D" id="3.40.50.200">
    <property type="entry name" value="Peptidase S8/S53 domain"/>
    <property type="match status" value="1"/>
</dbReference>
<dbReference type="InterPro" id="IPR036116">
    <property type="entry name" value="FN3_sf"/>
</dbReference>
<dbReference type="PANTHER" id="PTHR43806:SF11">
    <property type="entry name" value="CEREVISIN-RELATED"/>
    <property type="match status" value="1"/>
</dbReference>
<dbReference type="GO" id="GO:0004252">
    <property type="term" value="F:serine-type endopeptidase activity"/>
    <property type="evidence" value="ECO:0007669"/>
    <property type="project" value="UniProtKB-UniRule"/>
</dbReference>
<dbReference type="GO" id="GO:0006508">
    <property type="term" value="P:proteolysis"/>
    <property type="evidence" value="ECO:0007669"/>
    <property type="project" value="UniProtKB-KW"/>
</dbReference>
<evidence type="ECO:0000313" key="12">
    <source>
        <dbReference type="Proteomes" id="UP000007947"/>
    </source>
</evidence>
<feature type="chain" id="PRO_5003328927" evidence="9">
    <location>
        <begin position="28"/>
        <end position="605"/>
    </location>
</feature>
<dbReference type="KEGG" id="mph:MLP_31360"/>
<dbReference type="SMART" id="SM00060">
    <property type="entry name" value="FN3"/>
    <property type="match status" value="2"/>
</dbReference>
<dbReference type="PROSITE" id="PS00138">
    <property type="entry name" value="SUBTILASE_SER"/>
    <property type="match status" value="1"/>
</dbReference>
<comment type="similarity">
    <text evidence="1 7 8">Belongs to the peptidase S8 family.</text>
</comment>
<dbReference type="PROSITE" id="PS50853">
    <property type="entry name" value="FN3"/>
    <property type="match status" value="2"/>
</dbReference>
<dbReference type="SUPFAM" id="SSF52743">
    <property type="entry name" value="Subtilisin-like"/>
    <property type="match status" value="1"/>
</dbReference>
<dbReference type="RefSeq" id="WP_013864014.1">
    <property type="nucleotide sequence ID" value="NC_015635.1"/>
</dbReference>
<dbReference type="CDD" id="cd04077">
    <property type="entry name" value="Peptidases_S8_PCSK9_ProteinaseK_like"/>
    <property type="match status" value="1"/>
</dbReference>